<name>A0A124H3A7_9ACTN</name>
<protein>
    <submittedName>
        <fullName evidence="1">Uncharacterized protein</fullName>
    </submittedName>
</protein>
<dbReference type="EMBL" id="LMWJ01000008">
    <property type="protein sequence ID" value="KUM77057.1"/>
    <property type="molecule type" value="Genomic_DNA"/>
</dbReference>
<accession>A0A124H3A7</accession>
<dbReference type="AlphaFoldDB" id="A0A124H3A7"/>
<organism evidence="1 2">
    <name type="scientific">Streptomyces curacoi</name>
    <dbReference type="NCBI Taxonomy" id="146536"/>
    <lineage>
        <taxon>Bacteria</taxon>
        <taxon>Bacillati</taxon>
        <taxon>Actinomycetota</taxon>
        <taxon>Actinomycetes</taxon>
        <taxon>Kitasatosporales</taxon>
        <taxon>Streptomycetaceae</taxon>
        <taxon>Streptomyces</taxon>
    </lineage>
</organism>
<dbReference type="Proteomes" id="UP000054024">
    <property type="component" value="Unassembled WGS sequence"/>
</dbReference>
<gene>
    <name evidence="1" type="ORF">AQI70_14060</name>
</gene>
<proteinExistence type="predicted"/>
<sequence>MQFAAGLQLGEDRLHTAFDLHCELDPWAAEVLGDLAEHPGAGVLGAVDGVTEAHDAVAGEDAFADPRRVYHLVTRVASLM</sequence>
<evidence type="ECO:0000313" key="2">
    <source>
        <dbReference type="Proteomes" id="UP000054024"/>
    </source>
</evidence>
<comment type="caution">
    <text evidence="1">The sequence shown here is derived from an EMBL/GenBank/DDBJ whole genome shotgun (WGS) entry which is preliminary data.</text>
</comment>
<keyword evidence="2" id="KW-1185">Reference proteome</keyword>
<evidence type="ECO:0000313" key="1">
    <source>
        <dbReference type="EMBL" id="KUM77057.1"/>
    </source>
</evidence>
<reference evidence="1 2" key="1">
    <citation type="submission" date="2015-10" db="EMBL/GenBank/DDBJ databases">
        <title>Draft genome sequence of Streptomyces curacoi DSM 40107, type strain for the species Streptomyces curacoi.</title>
        <authorList>
            <person name="Ruckert C."/>
            <person name="Winkler A."/>
            <person name="Kalinowski J."/>
            <person name="Kampfer P."/>
            <person name="Glaeser S."/>
        </authorList>
    </citation>
    <scope>NUCLEOTIDE SEQUENCE [LARGE SCALE GENOMIC DNA]</scope>
    <source>
        <strain evidence="1 2">DSM 40107</strain>
    </source>
</reference>